<comment type="caution">
    <text evidence="2">The sequence shown here is derived from an EMBL/GenBank/DDBJ whole genome shotgun (WGS) entry which is preliminary data.</text>
</comment>
<keyword evidence="3" id="KW-1185">Reference proteome</keyword>
<sequence length="165" mass="18326">MKSLGKRLVAGLKSWRSRKKSALPDEMPDAGPTASESPEQLDPILPTRLSIKVTTKDPDEENGKTTRPVEPNAFSEVLSFAEEPKAPHEPPVVAEPERKEEIDETVAFLPVRKSPQKRSRAKRPSPKTEDGPVTDEELEELEAENARLKLLLNERLKAKQGGSEN</sequence>
<dbReference type="Proteomes" id="UP000555546">
    <property type="component" value="Unassembled WGS sequence"/>
</dbReference>
<evidence type="ECO:0000256" key="1">
    <source>
        <dbReference type="SAM" id="MobiDB-lite"/>
    </source>
</evidence>
<name>A0A7W9B2D8_9HYPH</name>
<protein>
    <submittedName>
        <fullName evidence="2">Uncharacterized protein</fullName>
    </submittedName>
</protein>
<dbReference type="AlphaFoldDB" id="A0A7W9B2D8"/>
<feature type="region of interest" description="Disordered" evidence="1">
    <location>
        <begin position="14"/>
        <end position="140"/>
    </location>
</feature>
<evidence type="ECO:0000313" key="3">
    <source>
        <dbReference type="Proteomes" id="UP000555546"/>
    </source>
</evidence>
<gene>
    <name evidence="2" type="ORF">FHS76_004491</name>
</gene>
<dbReference type="EMBL" id="JACIJG010000036">
    <property type="protein sequence ID" value="MBB5704569.1"/>
    <property type="molecule type" value="Genomic_DNA"/>
</dbReference>
<feature type="compositionally biased region" description="Basic residues" evidence="1">
    <location>
        <begin position="114"/>
        <end position="125"/>
    </location>
</feature>
<feature type="compositionally biased region" description="Basic and acidic residues" evidence="1">
    <location>
        <begin position="54"/>
        <end position="64"/>
    </location>
</feature>
<dbReference type="RefSeq" id="WP_183658346.1">
    <property type="nucleotide sequence ID" value="NZ_JACIJG010000036.1"/>
</dbReference>
<accession>A0A7W9B2D8</accession>
<organism evidence="2 3">
    <name type="scientific">Brucella daejeonensis</name>
    <dbReference type="NCBI Taxonomy" id="659015"/>
    <lineage>
        <taxon>Bacteria</taxon>
        <taxon>Pseudomonadati</taxon>
        <taxon>Pseudomonadota</taxon>
        <taxon>Alphaproteobacteria</taxon>
        <taxon>Hyphomicrobiales</taxon>
        <taxon>Brucellaceae</taxon>
        <taxon>Brucella/Ochrobactrum group</taxon>
        <taxon>Brucella</taxon>
    </lineage>
</organism>
<reference evidence="2 3" key="1">
    <citation type="submission" date="2020-08" db="EMBL/GenBank/DDBJ databases">
        <title>Genomic Encyclopedia of Type Strains, Phase IV (KMG-IV): sequencing the most valuable type-strain genomes for metagenomic binning, comparative biology and taxonomic classification.</title>
        <authorList>
            <person name="Goeker M."/>
        </authorList>
    </citation>
    <scope>NUCLEOTIDE SEQUENCE [LARGE SCALE GENOMIC DNA]</scope>
    <source>
        <strain evidence="2 3">DSM 26944</strain>
    </source>
</reference>
<proteinExistence type="predicted"/>
<evidence type="ECO:0000313" key="2">
    <source>
        <dbReference type="EMBL" id="MBB5704569.1"/>
    </source>
</evidence>